<dbReference type="EMBL" id="CZDF01000153">
    <property type="protein sequence ID" value="CUR32418.1"/>
    <property type="molecule type" value="Genomic_DNA"/>
</dbReference>
<name>A0A1J1LK54_9CYAN</name>
<dbReference type="Proteomes" id="UP000184315">
    <property type="component" value="Unassembled WGS sequence"/>
</dbReference>
<sequence length="215" mass="25257">MSLTKFEKNLQQLIAQTCQFPPKTVERQRGLTQIYRVIQKSGKLWQENTSYYADAWQKTWLFFCLNLCESVTGKCYNSELSSVITWLNNHLKWVLHNEKSKIQEQANRMISNEILVENQFINILETLKAPEDVPPMLETVRKWAESDVTGELRNHHIRGRKDVTCQLLILRRLPPETNWKDLSQELGLPVSTLSSFYERNCTKYLRKFGEAEGYL</sequence>
<reference evidence="2" key="1">
    <citation type="submission" date="2015-10" db="EMBL/GenBank/DDBJ databases">
        <authorList>
            <person name="Regsiter A."/>
            <person name="william w."/>
        </authorList>
    </citation>
    <scope>NUCLEOTIDE SEQUENCE [LARGE SCALE GENOMIC DNA]</scope>
</reference>
<evidence type="ECO:0000313" key="1">
    <source>
        <dbReference type="EMBL" id="CUR32418.1"/>
    </source>
</evidence>
<gene>
    <name evidence="1" type="ORF">PL9214480026</name>
</gene>
<proteinExistence type="predicted"/>
<accession>A0A1J1LK54</accession>
<dbReference type="STRING" id="671072.PL9214480026"/>
<dbReference type="AlphaFoldDB" id="A0A1J1LK54"/>
<protein>
    <recommendedName>
        <fullName evidence="3">Sigma-70 family RNA polymerase sigma factor</fullName>
    </recommendedName>
</protein>
<dbReference type="RefSeq" id="WP_072719165.1">
    <property type="nucleotide sequence ID" value="NZ_LN889800.1"/>
</dbReference>
<evidence type="ECO:0000313" key="2">
    <source>
        <dbReference type="Proteomes" id="UP000184315"/>
    </source>
</evidence>
<organism evidence="1 2">
    <name type="scientific">Planktothrix tepida PCC 9214</name>
    <dbReference type="NCBI Taxonomy" id="671072"/>
    <lineage>
        <taxon>Bacteria</taxon>
        <taxon>Bacillati</taxon>
        <taxon>Cyanobacteriota</taxon>
        <taxon>Cyanophyceae</taxon>
        <taxon>Oscillatoriophycideae</taxon>
        <taxon>Oscillatoriales</taxon>
        <taxon>Microcoleaceae</taxon>
        <taxon>Planktothrix</taxon>
    </lineage>
</organism>
<evidence type="ECO:0008006" key="3">
    <source>
        <dbReference type="Google" id="ProtNLM"/>
    </source>
</evidence>
<dbReference type="OrthoDB" id="454880at2"/>
<keyword evidence="2" id="KW-1185">Reference proteome</keyword>